<gene>
    <name evidence="3" type="ORF">RD792_008338</name>
</gene>
<evidence type="ECO:0008006" key="5">
    <source>
        <dbReference type="Google" id="ProtNLM"/>
    </source>
</evidence>
<feature type="transmembrane region" description="Helical" evidence="2">
    <location>
        <begin position="113"/>
        <end position="131"/>
    </location>
</feature>
<keyword evidence="2" id="KW-1133">Transmembrane helix</keyword>
<name>A0ABR0D8T3_9LAMI</name>
<keyword evidence="2" id="KW-0472">Membrane</keyword>
<evidence type="ECO:0000256" key="1">
    <source>
        <dbReference type="ARBA" id="ARBA00044504"/>
    </source>
</evidence>
<comment type="similarity">
    <text evidence="1">Belongs to the major facilitator superfamily. Phosphate:H(+) symporter (TC 2.A.1.9) family.</text>
</comment>
<evidence type="ECO:0000256" key="2">
    <source>
        <dbReference type="SAM" id="Phobius"/>
    </source>
</evidence>
<evidence type="ECO:0000313" key="4">
    <source>
        <dbReference type="Proteomes" id="UP001291926"/>
    </source>
</evidence>
<evidence type="ECO:0000313" key="3">
    <source>
        <dbReference type="EMBL" id="KAK4485694.1"/>
    </source>
</evidence>
<accession>A0ABR0D8T3</accession>
<sequence length="161" mass="18061">MLVSAILTENYRRTLSLTRPTLGMVARKGAISSMSGGISWIVGGVCCDRGSGILYYNQFSENMRSFGGCFLFCGFAMANYLNSFLISIVHMATKDGEGSNWLNEDLNKGRLDYFYYLVAGLELLNLCYFVVCAKLYRYMRTEGSTIMDVVMEKIDPEKPLV</sequence>
<organism evidence="3 4">
    <name type="scientific">Penstemon davidsonii</name>
    <dbReference type="NCBI Taxonomy" id="160366"/>
    <lineage>
        <taxon>Eukaryota</taxon>
        <taxon>Viridiplantae</taxon>
        <taxon>Streptophyta</taxon>
        <taxon>Embryophyta</taxon>
        <taxon>Tracheophyta</taxon>
        <taxon>Spermatophyta</taxon>
        <taxon>Magnoliopsida</taxon>
        <taxon>eudicotyledons</taxon>
        <taxon>Gunneridae</taxon>
        <taxon>Pentapetalae</taxon>
        <taxon>asterids</taxon>
        <taxon>lamiids</taxon>
        <taxon>Lamiales</taxon>
        <taxon>Plantaginaceae</taxon>
        <taxon>Cheloneae</taxon>
        <taxon>Penstemon</taxon>
    </lineage>
</organism>
<protein>
    <recommendedName>
        <fullName evidence="5">Proton-dependent oligopeptide transporter family</fullName>
    </recommendedName>
</protein>
<comment type="caution">
    <text evidence="3">The sequence shown here is derived from an EMBL/GenBank/DDBJ whole genome shotgun (WGS) entry which is preliminary data.</text>
</comment>
<dbReference type="InterPro" id="IPR036259">
    <property type="entry name" value="MFS_trans_sf"/>
</dbReference>
<proteinExistence type="inferred from homology"/>
<dbReference type="Proteomes" id="UP001291926">
    <property type="component" value="Unassembled WGS sequence"/>
</dbReference>
<keyword evidence="2" id="KW-0812">Transmembrane</keyword>
<dbReference type="PANTHER" id="PTHR11654">
    <property type="entry name" value="OLIGOPEPTIDE TRANSPORTER-RELATED"/>
    <property type="match status" value="1"/>
</dbReference>
<feature type="transmembrane region" description="Helical" evidence="2">
    <location>
        <begin position="69"/>
        <end position="93"/>
    </location>
</feature>
<reference evidence="3 4" key="1">
    <citation type="journal article" date="2023" name="bioRxiv">
        <title>Genome report: Whole genome sequence and annotation of Penstemon davidsonii.</title>
        <authorList>
            <person name="Ostevik K.L."/>
            <person name="Alabady M."/>
            <person name="Zhang M."/>
            <person name="Rausher M.D."/>
        </authorList>
    </citation>
    <scope>NUCLEOTIDE SEQUENCE [LARGE SCALE GENOMIC DNA]</scope>
    <source>
        <strain evidence="3">DNT005</strain>
        <tissue evidence="3">Whole leaf</tissue>
    </source>
</reference>
<keyword evidence="4" id="KW-1185">Reference proteome</keyword>
<dbReference type="Gene3D" id="1.20.1250.20">
    <property type="entry name" value="MFS general substrate transporter like domains"/>
    <property type="match status" value="1"/>
</dbReference>
<dbReference type="EMBL" id="JAYDYQ010002533">
    <property type="protein sequence ID" value="KAK4485694.1"/>
    <property type="molecule type" value="Genomic_DNA"/>
</dbReference>